<comment type="similarity">
    <text evidence="1 4">Belongs to the peptidase A1 family.</text>
</comment>
<organism evidence="9 10">
    <name type="scientific">Trichosporon asahii var. asahii (strain CBS 8904)</name>
    <name type="common">Yeast</name>
    <dbReference type="NCBI Taxonomy" id="1220162"/>
    <lineage>
        <taxon>Eukaryota</taxon>
        <taxon>Fungi</taxon>
        <taxon>Dikarya</taxon>
        <taxon>Basidiomycota</taxon>
        <taxon>Agaricomycotina</taxon>
        <taxon>Tremellomycetes</taxon>
        <taxon>Trichosporonales</taxon>
        <taxon>Trichosporonaceae</taxon>
        <taxon>Trichosporon</taxon>
    </lineage>
</organism>
<feature type="signal peptide" evidence="7">
    <location>
        <begin position="1"/>
        <end position="21"/>
    </location>
</feature>
<dbReference type="OrthoDB" id="15189at2759"/>
<feature type="chain" id="PRO_5003854856" evidence="7">
    <location>
        <begin position="22"/>
        <end position="562"/>
    </location>
</feature>
<dbReference type="EMBL" id="AMBO01000280">
    <property type="protein sequence ID" value="EKD02529.1"/>
    <property type="molecule type" value="Genomic_DNA"/>
</dbReference>
<dbReference type="InParanoid" id="K1WN47"/>
<dbReference type="eggNOG" id="KOG1339">
    <property type="taxonomic scope" value="Eukaryota"/>
</dbReference>
<evidence type="ECO:0000259" key="8">
    <source>
        <dbReference type="PROSITE" id="PS51767"/>
    </source>
</evidence>
<evidence type="ECO:0000256" key="6">
    <source>
        <dbReference type="SAM" id="MobiDB-lite"/>
    </source>
</evidence>
<evidence type="ECO:0000313" key="10">
    <source>
        <dbReference type="Proteomes" id="UP000006757"/>
    </source>
</evidence>
<dbReference type="PROSITE" id="PS51767">
    <property type="entry name" value="PEPTIDASE_A1"/>
    <property type="match status" value="1"/>
</dbReference>
<feature type="region of interest" description="Disordered" evidence="6">
    <location>
        <begin position="472"/>
        <end position="544"/>
    </location>
</feature>
<dbReference type="InterPro" id="IPR021109">
    <property type="entry name" value="Peptidase_aspartic_dom_sf"/>
</dbReference>
<dbReference type="CDD" id="cd05471">
    <property type="entry name" value="pepsin_like"/>
    <property type="match status" value="1"/>
</dbReference>
<dbReference type="GO" id="GO:0004190">
    <property type="term" value="F:aspartic-type endopeptidase activity"/>
    <property type="evidence" value="ECO:0007669"/>
    <property type="project" value="UniProtKB-KW"/>
</dbReference>
<keyword evidence="5" id="KW-0175">Coiled coil</keyword>
<dbReference type="Gene3D" id="2.40.70.10">
    <property type="entry name" value="Acid Proteases"/>
    <property type="match status" value="2"/>
</dbReference>
<dbReference type="InterPro" id="IPR001461">
    <property type="entry name" value="Aspartic_peptidase_A1"/>
</dbReference>
<accession>K1WN47</accession>
<evidence type="ECO:0000256" key="7">
    <source>
        <dbReference type="SAM" id="SignalP"/>
    </source>
</evidence>
<name>K1WN47_TRIAC</name>
<feature type="compositionally biased region" description="Polar residues" evidence="6">
    <location>
        <begin position="482"/>
        <end position="494"/>
    </location>
</feature>
<evidence type="ECO:0000256" key="2">
    <source>
        <dbReference type="ARBA" id="ARBA00022750"/>
    </source>
</evidence>
<evidence type="ECO:0000256" key="1">
    <source>
        <dbReference type="ARBA" id="ARBA00007447"/>
    </source>
</evidence>
<dbReference type="AlphaFoldDB" id="K1WN47"/>
<evidence type="ECO:0000256" key="4">
    <source>
        <dbReference type="RuleBase" id="RU000454"/>
    </source>
</evidence>
<dbReference type="HOGENOM" id="CLU_013253_1_2_1"/>
<feature type="active site" evidence="3">
    <location>
        <position position="121"/>
    </location>
</feature>
<proteinExistence type="inferred from homology"/>
<dbReference type="Proteomes" id="UP000006757">
    <property type="component" value="Unassembled WGS sequence"/>
</dbReference>
<evidence type="ECO:0000256" key="3">
    <source>
        <dbReference type="PIRSR" id="PIRSR601461-1"/>
    </source>
</evidence>
<gene>
    <name evidence="9" type="ORF">A1Q2_03125</name>
</gene>
<dbReference type="FunCoup" id="K1WN47">
    <property type="interactions" value="31"/>
</dbReference>
<feature type="coiled-coil region" evidence="5">
    <location>
        <begin position="66"/>
        <end position="93"/>
    </location>
</feature>
<feature type="compositionally biased region" description="Low complexity" evidence="6">
    <location>
        <begin position="518"/>
        <end position="527"/>
    </location>
</feature>
<feature type="domain" description="Peptidase A1" evidence="8">
    <location>
        <begin position="105"/>
        <end position="463"/>
    </location>
</feature>
<sequence>MLLSAFLLVSALAGQVLPAQALESLQLTRQPTRRTDPDENVRLAWARDQVINTRLKYRSLLDEPGRERLARDVRRHTDEIERLQRRAKRDGANADIVNWGRDTQFTAPVTFGNQEFELVVDTGSGSLWVFVECTNQTECGGVPLYDPSKSATYTALNSAGDFSIQYGVGTADGIWGQDAVSMGGESHPNTTFGEVNHSTEWEGQGTNISGLIGFSWPGAGSLIQDKEFVMPLWYELAKKWDNKAFSMYLQRETVTMNSTQEMVSMATPGGVITLGGWDPTYFSGDINFVDFTAAAKQNLAYWQIPVEGASIKGKALSIGGGGKDMPSQAAAEVMFDSGTTLILGPASQVGQFYDAIEGSFEYPQPGSGNYMFPCDTIPHFDLKFTFGGVDYPIYDNDMVAASYSREYLQSFGGTGDKFRGAEHWCMGAIAATEDSSPPWIFGDAFLKNVYTVYRADPPSIGLARVNEQVNNTFQGDHPTFEKPSSSVSQPQPDKTGTAASGASGSGSGSDKPSASKTGADAGKTSSASGGGSGNDGEKKDSSAARVTVGAAVAFAAGVALLF</sequence>
<keyword evidence="4" id="KW-0645">Protease</keyword>
<comment type="caution">
    <text evidence="9">The sequence shown here is derived from an EMBL/GenBank/DDBJ whole genome shotgun (WGS) entry which is preliminary data.</text>
</comment>
<dbReference type="SUPFAM" id="SSF50630">
    <property type="entry name" value="Acid proteases"/>
    <property type="match status" value="1"/>
</dbReference>
<dbReference type="InterPro" id="IPR034164">
    <property type="entry name" value="Pepsin-like_dom"/>
</dbReference>
<dbReference type="PANTHER" id="PTHR47966">
    <property type="entry name" value="BETA-SITE APP-CLEAVING ENZYME, ISOFORM A-RELATED"/>
    <property type="match status" value="1"/>
</dbReference>
<keyword evidence="10" id="KW-1185">Reference proteome</keyword>
<reference evidence="9 10" key="1">
    <citation type="journal article" date="2012" name="Eukaryot. Cell">
        <title>Genome sequence of the Trichosporon asahii environmental strain CBS 8904.</title>
        <authorList>
            <person name="Yang R.Y."/>
            <person name="Li H.T."/>
            <person name="Zhu H."/>
            <person name="Zhou G.P."/>
            <person name="Wang M."/>
            <person name="Wang L."/>
        </authorList>
    </citation>
    <scope>NUCLEOTIDE SEQUENCE [LARGE SCALE GENOMIC DNA]</scope>
    <source>
        <strain evidence="9 10">CBS 8904</strain>
    </source>
</reference>
<dbReference type="Pfam" id="PF00026">
    <property type="entry name" value="Asp"/>
    <property type="match status" value="1"/>
</dbReference>
<evidence type="ECO:0000256" key="5">
    <source>
        <dbReference type="SAM" id="Coils"/>
    </source>
</evidence>
<feature type="active site" evidence="3">
    <location>
        <position position="336"/>
    </location>
</feature>
<dbReference type="InterPro" id="IPR033121">
    <property type="entry name" value="PEPTIDASE_A1"/>
</dbReference>
<dbReference type="InterPro" id="IPR001969">
    <property type="entry name" value="Aspartic_peptidase_AS"/>
</dbReference>
<keyword evidence="2 4" id="KW-0064">Aspartyl protease</keyword>
<keyword evidence="7" id="KW-0732">Signal</keyword>
<dbReference type="PROSITE" id="PS00141">
    <property type="entry name" value="ASP_PROTEASE"/>
    <property type="match status" value="1"/>
</dbReference>
<keyword evidence="4" id="KW-0378">Hydrolase</keyword>
<evidence type="ECO:0000313" key="9">
    <source>
        <dbReference type="EMBL" id="EKD02529.1"/>
    </source>
</evidence>
<dbReference type="PANTHER" id="PTHR47966:SF6">
    <property type="entry name" value="PEPTIDASE A1 DOMAIN-CONTAINING PROTEIN"/>
    <property type="match status" value="1"/>
</dbReference>
<dbReference type="STRING" id="1220162.K1WN47"/>
<dbReference type="PRINTS" id="PR00792">
    <property type="entry name" value="PEPSIN"/>
</dbReference>
<protein>
    <submittedName>
        <fullName evidence="9">Endopeptidase</fullName>
    </submittedName>
</protein>
<dbReference type="GO" id="GO:0006508">
    <property type="term" value="P:proteolysis"/>
    <property type="evidence" value="ECO:0007669"/>
    <property type="project" value="UniProtKB-KW"/>
</dbReference>